<dbReference type="EMBL" id="JAELUP010000041">
    <property type="protein sequence ID" value="MBJ6361739.1"/>
    <property type="molecule type" value="Genomic_DNA"/>
</dbReference>
<dbReference type="AlphaFoldDB" id="A0A934J1U3"/>
<dbReference type="Proteomes" id="UP000640274">
    <property type="component" value="Unassembled WGS sequence"/>
</dbReference>
<comment type="caution">
    <text evidence="1">The sequence shown here is derived from an EMBL/GenBank/DDBJ whole genome shotgun (WGS) entry which is preliminary data.</text>
</comment>
<dbReference type="RefSeq" id="WP_199019292.1">
    <property type="nucleotide sequence ID" value="NZ_JAELUP010000041.1"/>
</dbReference>
<name>A0A934J1U3_9BACL</name>
<sequence>MADEVMSFFGPVNRKELRALGRAYREYRASIKDRLEDADGLFNNNEVFAWDEDEADGLLALTQDVLLNPGYYLARHWAVRADNNSLEAKGLLDFCEYCLARALALYEAKKSLQNMAFYVYTLSQFVDDLIEARKAASR</sequence>
<evidence type="ECO:0000313" key="2">
    <source>
        <dbReference type="Proteomes" id="UP000640274"/>
    </source>
</evidence>
<protein>
    <submittedName>
        <fullName evidence="1">Uncharacterized protein</fullName>
    </submittedName>
</protein>
<organism evidence="1 2">
    <name type="scientific">Paenibacillus roseus</name>
    <dbReference type="NCBI Taxonomy" id="2798579"/>
    <lineage>
        <taxon>Bacteria</taxon>
        <taxon>Bacillati</taxon>
        <taxon>Bacillota</taxon>
        <taxon>Bacilli</taxon>
        <taxon>Bacillales</taxon>
        <taxon>Paenibacillaceae</taxon>
        <taxon>Paenibacillus</taxon>
    </lineage>
</organism>
<reference evidence="1" key="1">
    <citation type="submission" date="2020-12" db="EMBL/GenBank/DDBJ databases">
        <authorList>
            <person name="Huq M.A."/>
        </authorList>
    </citation>
    <scope>NUCLEOTIDE SEQUENCE</scope>
    <source>
        <strain evidence="1">MAHUQ-46</strain>
    </source>
</reference>
<gene>
    <name evidence="1" type="ORF">JFN88_10605</name>
</gene>
<evidence type="ECO:0000313" key="1">
    <source>
        <dbReference type="EMBL" id="MBJ6361739.1"/>
    </source>
</evidence>
<accession>A0A934J1U3</accession>
<keyword evidence="2" id="KW-1185">Reference proteome</keyword>
<proteinExistence type="predicted"/>